<dbReference type="PROSITE" id="PS00332">
    <property type="entry name" value="SOD_CU_ZN_2"/>
    <property type="match status" value="1"/>
</dbReference>
<keyword evidence="2" id="KW-0560">Oxidoreductase</keyword>
<reference evidence="4" key="1">
    <citation type="submission" date="2022-07" db="EMBL/GenBank/DDBJ databases">
        <title>Description and genome-wide analysis of Profundicola chukchiensis gen. nov., sp. nov., marine bacteria isolated from bottom sediments of the Chukchi Sea.</title>
        <authorList>
            <person name="Romanenko L."/>
            <person name="Otstavnykh N."/>
            <person name="Kurilenko V."/>
            <person name="Eremeev V."/>
            <person name="Velansky P."/>
            <person name="Mikhailov V."/>
            <person name="Isaeva M."/>
        </authorList>
    </citation>
    <scope>NUCLEOTIDE SEQUENCE</scope>
    <source>
        <strain evidence="4">KMM 9713</strain>
    </source>
</reference>
<evidence type="ECO:0000259" key="3">
    <source>
        <dbReference type="Pfam" id="PF00080"/>
    </source>
</evidence>
<proteinExistence type="inferred from homology"/>
<comment type="similarity">
    <text evidence="1 2">Belongs to the Cu-Zn superoxide dismutase family.</text>
</comment>
<feature type="domain" description="Superoxide dismutase copper/zinc binding" evidence="3">
    <location>
        <begin position="67"/>
        <end position="197"/>
    </location>
</feature>
<dbReference type="InterPro" id="IPR024134">
    <property type="entry name" value="SOD_Cu/Zn_/chaperone"/>
</dbReference>
<organism evidence="4 5">
    <name type="scientific">Profundicola chukchiensis</name>
    <dbReference type="NCBI Taxonomy" id="2961959"/>
    <lineage>
        <taxon>Bacteria</taxon>
        <taxon>Pseudomonadati</taxon>
        <taxon>Bacteroidota</taxon>
        <taxon>Flavobacteriia</taxon>
        <taxon>Flavobacteriales</taxon>
        <taxon>Weeksellaceae</taxon>
        <taxon>Profundicola</taxon>
    </lineage>
</organism>
<evidence type="ECO:0000313" key="4">
    <source>
        <dbReference type="EMBL" id="MDG4946281.1"/>
    </source>
</evidence>
<evidence type="ECO:0000313" key="5">
    <source>
        <dbReference type="Proteomes" id="UP001152599"/>
    </source>
</evidence>
<comment type="cofactor">
    <cofactor evidence="2">
        <name>Zn(2+)</name>
        <dbReference type="ChEBI" id="CHEBI:29105"/>
    </cofactor>
    <text evidence="2">Binds 1 zinc ion per subunit.</text>
</comment>
<dbReference type="PANTHER" id="PTHR10003">
    <property type="entry name" value="SUPEROXIDE DISMUTASE CU-ZN -RELATED"/>
    <property type="match status" value="1"/>
</dbReference>
<keyword evidence="2" id="KW-0479">Metal-binding</keyword>
<dbReference type="Proteomes" id="UP001152599">
    <property type="component" value="Unassembled WGS sequence"/>
</dbReference>
<accession>A0A9X4MWQ1</accession>
<gene>
    <name evidence="4" type="ORF">NMK71_07635</name>
</gene>
<comment type="caution">
    <text evidence="4">The sequence shown here is derived from an EMBL/GenBank/DDBJ whole genome shotgun (WGS) entry which is preliminary data.</text>
</comment>
<keyword evidence="2" id="KW-0186">Copper</keyword>
<dbReference type="EMBL" id="JANCMU010000004">
    <property type="protein sequence ID" value="MDG4946281.1"/>
    <property type="molecule type" value="Genomic_DNA"/>
</dbReference>
<dbReference type="AlphaFoldDB" id="A0A9X4MWQ1"/>
<dbReference type="InterPro" id="IPR018152">
    <property type="entry name" value="SOD_Cu/Zn_BS"/>
</dbReference>
<dbReference type="Pfam" id="PF00080">
    <property type="entry name" value="Sod_Cu"/>
    <property type="match status" value="1"/>
</dbReference>
<sequence>MNKLHVFLGMGLLLLNTACDNKNETVIVQSNEDSIAVMEDDLNATQDIETEKVLKYDFSSASDSNLSGTATFTQVDNEVTLEVNLEGITPGEHAIHVHEKGDCSAPDATSAGGHWNPTGAEHGKFDMDPFHMGDIGNLTADADGKASLTFTTDKWCLDCEDETKNLMGKSLIVHESVDDFTTQPTGDAGGRIGCLVIE</sequence>
<evidence type="ECO:0000256" key="2">
    <source>
        <dbReference type="RuleBase" id="RU000393"/>
    </source>
</evidence>
<name>A0A9X4MWQ1_9FLAO</name>
<dbReference type="EC" id="1.15.1.1" evidence="2"/>
<comment type="catalytic activity">
    <reaction evidence="2">
        <text>2 superoxide + 2 H(+) = H2O2 + O2</text>
        <dbReference type="Rhea" id="RHEA:20696"/>
        <dbReference type="ChEBI" id="CHEBI:15378"/>
        <dbReference type="ChEBI" id="CHEBI:15379"/>
        <dbReference type="ChEBI" id="CHEBI:16240"/>
        <dbReference type="ChEBI" id="CHEBI:18421"/>
        <dbReference type="EC" id="1.15.1.1"/>
    </reaction>
</comment>
<comment type="cofactor">
    <cofactor evidence="2">
        <name>Cu cation</name>
        <dbReference type="ChEBI" id="CHEBI:23378"/>
    </cofactor>
    <text evidence="2">Binds 1 copper ion per subunit.</text>
</comment>
<dbReference type="InterPro" id="IPR036423">
    <property type="entry name" value="SOD-like_Cu/Zn_dom_sf"/>
</dbReference>
<dbReference type="CDD" id="cd00305">
    <property type="entry name" value="Cu-Zn_Superoxide_Dismutase"/>
    <property type="match status" value="1"/>
</dbReference>
<dbReference type="RefSeq" id="WP_304420723.1">
    <property type="nucleotide sequence ID" value="NZ_JANCMU010000004.1"/>
</dbReference>
<comment type="function">
    <text evidence="2">Destroys radicals which are normally produced within the cells and which are toxic to biological systems.</text>
</comment>
<dbReference type="InterPro" id="IPR001424">
    <property type="entry name" value="SOD_Cu_Zn_dom"/>
</dbReference>
<dbReference type="GO" id="GO:0004784">
    <property type="term" value="F:superoxide dismutase activity"/>
    <property type="evidence" value="ECO:0007669"/>
    <property type="project" value="UniProtKB-EC"/>
</dbReference>
<keyword evidence="5" id="KW-1185">Reference proteome</keyword>
<dbReference type="SUPFAM" id="SSF49329">
    <property type="entry name" value="Cu,Zn superoxide dismutase-like"/>
    <property type="match status" value="1"/>
</dbReference>
<evidence type="ECO:0000256" key="1">
    <source>
        <dbReference type="ARBA" id="ARBA00010457"/>
    </source>
</evidence>
<protein>
    <recommendedName>
        <fullName evidence="2">Superoxide dismutase [Cu-Zn]</fullName>
        <ecNumber evidence="2">1.15.1.1</ecNumber>
    </recommendedName>
</protein>
<dbReference type="GO" id="GO:0005507">
    <property type="term" value="F:copper ion binding"/>
    <property type="evidence" value="ECO:0007669"/>
    <property type="project" value="InterPro"/>
</dbReference>
<dbReference type="PROSITE" id="PS00087">
    <property type="entry name" value="SOD_CU_ZN_1"/>
    <property type="match status" value="1"/>
</dbReference>
<keyword evidence="2" id="KW-0862">Zinc</keyword>
<dbReference type="Gene3D" id="2.60.40.200">
    <property type="entry name" value="Superoxide dismutase, copper/zinc binding domain"/>
    <property type="match status" value="1"/>
</dbReference>